<name>A0A9D4FF96_DREPO</name>
<evidence type="ECO:0000313" key="2">
    <source>
        <dbReference type="EMBL" id="KAH3797680.1"/>
    </source>
</evidence>
<reference evidence="2" key="1">
    <citation type="journal article" date="2019" name="bioRxiv">
        <title>The Genome of the Zebra Mussel, Dreissena polymorpha: A Resource for Invasive Species Research.</title>
        <authorList>
            <person name="McCartney M.A."/>
            <person name="Auch B."/>
            <person name="Kono T."/>
            <person name="Mallez S."/>
            <person name="Zhang Y."/>
            <person name="Obille A."/>
            <person name="Becker A."/>
            <person name="Abrahante J.E."/>
            <person name="Garbe J."/>
            <person name="Badalamenti J.P."/>
            <person name="Herman A."/>
            <person name="Mangelson H."/>
            <person name="Liachko I."/>
            <person name="Sullivan S."/>
            <person name="Sone E.D."/>
            <person name="Koren S."/>
            <person name="Silverstein K.A.T."/>
            <person name="Beckman K.B."/>
            <person name="Gohl D.M."/>
        </authorList>
    </citation>
    <scope>NUCLEOTIDE SEQUENCE</scope>
    <source>
        <strain evidence="2">Duluth1</strain>
        <tissue evidence="2">Whole animal</tissue>
    </source>
</reference>
<reference evidence="2" key="2">
    <citation type="submission" date="2020-11" db="EMBL/GenBank/DDBJ databases">
        <authorList>
            <person name="McCartney M.A."/>
            <person name="Auch B."/>
            <person name="Kono T."/>
            <person name="Mallez S."/>
            <person name="Becker A."/>
            <person name="Gohl D.M."/>
            <person name="Silverstein K.A.T."/>
            <person name="Koren S."/>
            <person name="Bechman K.B."/>
            <person name="Herman A."/>
            <person name="Abrahante J.E."/>
            <person name="Garbe J."/>
        </authorList>
    </citation>
    <scope>NUCLEOTIDE SEQUENCE</scope>
    <source>
        <strain evidence="2">Duluth1</strain>
        <tissue evidence="2">Whole animal</tissue>
    </source>
</reference>
<dbReference type="EMBL" id="JAIWYP010000007">
    <property type="protein sequence ID" value="KAH3797680.1"/>
    <property type="molecule type" value="Genomic_DNA"/>
</dbReference>
<organism evidence="2 3">
    <name type="scientific">Dreissena polymorpha</name>
    <name type="common">Zebra mussel</name>
    <name type="synonym">Mytilus polymorpha</name>
    <dbReference type="NCBI Taxonomy" id="45954"/>
    <lineage>
        <taxon>Eukaryota</taxon>
        <taxon>Metazoa</taxon>
        <taxon>Spiralia</taxon>
        <taxon>Lophotrochozoa</taxon>
        <taxon>Mollusca</taxon>
        <taxon>Bivalvia</taxon>
        <taxon>Autobranchia</taxon>
        <taxon>Heteroconchia</taxon>
        <taxon>Euheterodonta</taxon>
        <taxon>Imparidentia</taxon>
        <taxon>Neoheterodontei</taxon>
        <taxon>Myida</taxon>
        <taxon>Dreissenoidea</taxon>
        <taxon>Dreissenidae</taxon>
        <taxon>Dreissena</taxon>
    </lineage>
</organism>
<feature type="region of interest" description="Disordered" evidence="1">
    <location>
        <begin position="1"/>
        <end position="91"/>
    </location>
</feature>
<comment type="caution">
    <text evidence="2">The sequence shown here is derived from an EMBL/GenBank/DDBJ whole genome shotgun (WGS) entry which is preliminary data.</text>
</comment>
<evidence type="ECO:0000256" key="1">
    <source>
        <dbReference type="SAM" id="MobiDB-lite"/>
    </source>
</evidence>
<sequence>MVRSRNVQGDAKVKRRTKKTEMYQKSNSWHRGEPKISKRNKKSEVDQTSDVLSKPHVRTTIQRLTKASGVHQNSEVHQNTRGRPKTAPGRT</sequence>
<accession>A0A9D4FF96</accession>
<gene>
    <name evidence="2" type="ORF">DPMN_151265</name>
</gene>
<feature type="compositionally biased region" description="Polar residues" evidence="1">
    <location>
        <begin position="59"/>
        <end position="81"/>
    </location>
</feature>
<dbReference type="Proteomes" id="UP000828390">
    <property type="component" value="Unassembled WGS sequence"/>
</dbReference>
<protein>
    <submittedName>
        <fullName evidence="2">Uncharacterized protein</fullName>
    </submittedName>
</protein>
<keyword evidence="3" id="KW-1185">Reference proteome</keyword>
<proteinExistence type="predicted"/>
<evidence type="ECO:0000313" key="3">
    <source>
        <dbReference type="Proteomes" id="UP000828390"/>
    </source>
</evidence>
<dbReference type="AlphaFoldDB" id="A0A9D4FF96"/>